<evidence type="ECO:0000259" key="5">
    <source>
        <dbReference type="Pfam" id="PF00692"/>
    </source>
</evidence>
<dbReference type="GO" id="GO:0004170">
    <property type="term" value="F:dUTP diphosphatase activity"/>
    <property type="evidence" value="ECO:0007669"/>
    <property type="project" value="UniProtKB-EC"/>
</dbReference>
<dbReference type="EC" id="3.6.1.23" evidence="2"/>
<keyword evidence="3" id="KW-0378">Hydrolase</keyword>
<evidence type="ECO:0000256" key="4">
    <source>
        <dbReference type="ARBA" id="ARBA00023080"/>
    </source>
</evidence>
<dbReference type="EMBL" id="MN739540">
    <property type="protein sequence ID" value="QHT11983.1"/>
    <property type="molecule type" value="Genomic_DNA"/>
</dbReference>
<dbReference type="InterPro" id="IPR029054">
    <property type="entry name" value="dUTPase-like"/>
</dbReference>
<reference evidence="6" key="1">
    <citation type="journal article" date="2020" name="Nature">
        <title>Giant virus diversity and host interactions through global metagenomics.</title>
        <authorList>
            <person name="Schulz F."/>
            <person name="Roux S."/>
            <person name="Paez-Espino D."/>
            <person name="Jungbluth S."/>
            <person name="Walsh D.A."/>
            <person name="Denef V.J."/>
            <person name="McMahon K.D."/>
            <person name="Konstantinidis K.T."/>
            <person name="Eloe-Fadrosh E.A."/>
            <person name="Kyrpides N.C."/>
            <person name="Woyke T."/>
        </authorList>
    </citation>
    <scope>NUCLEOTIDE SEQUENCE</scope>
    <source>
        <strain evidence="6">GVMAG-M-3300023174-124</strain>
    </source>
</reference>
<feature type="domain" description="dUTPase-like" evidence="5">
    <location>
        <begin position="31"/>
        <end position="168"/>
    </location>
</feature>
<accession>A0A6C0D695</accession>
<evidence type="ECO:0000256" key="3">
    <source>
        <dbReference type="ARBA" id="ARBA00022801"/>
    </source>
</evidence>
<dbReference type="SUPFAM" id="SSF51283">
    <property type="entry name" value="dUTPase-like"/>
    <property type="match status" value="1"/>
</dbReference>
<evidence type="ECO:0000256" key="1">
    <source>
        <dbReference type="ARBA" id="ARBA00006581"/>
    </source>
</evidence>
<comment type="similarity">
    <text evidence="1">Belongs to the dUTPase family.</text>
</comment>
<name>A0A6C0D695_9ZZZZ</name>
<dbReference type="InterPro" id="IPR033704">
    <property type="entry name" value="dUTPase_trimeric"/>
</dbReference>
<evidence type="ECO:0000313" key="6">
    <source>
        <dbReference type="EMBL" id="QHT11983.1"/>
    </source>
</evidence>
<dbReference type="InterPro" id="IPR036157">
    <property type="entry name" value="dUTPase-like_sf"/>
</dbReference>
<protein>
    <recommendedName>
        <fullName evidence="2">dUTP diphosphatase</fullName>
        <ecNumber evidence="2">3.6.1.23</ecNumber>
    </recommendedName>
</protein>
<dbReference type="Gene3D" id="2.70.40.10">
    <property type="match status" value="1"/>
</dbReference>
<sequence length="169" mass="18743">MEQIVIAYKKQHKRIPPTTTMKLLVKKLAENAQLPRYGSEYAAGMDLMSNVDIDVPPQSRRLVGTGISVSWLSDDFENAQNYYLRIAPRSGLSVKNSIDVGAGVVDYDYRGEIFVCFINNSLDATYSIKSGDRIAQMILTRIERFSDVAVVESHEETNRGTGGFGSTGK</sequence>
<dbReference type="InterPro" id="IPR008181">
    <property type="entry name" value="dUTPase"/>
</dbReference>
<keyword evidence="4" id="KW-0546">Nucleotide metabolism</keyword>
<organism evidence="6">
    <name type="scientific">viral metagenome</name>
    <dbReference type="NCBI Taxonomy" id="1070528"/>
    <lineage>
        <taxon>unclassified sequences</taxon>
        <taxon>metagenomes</taxon>
        <taxon>organismal metagenomes</taxon>
    </lineage>
</organism>
<evidence type="ECO:0000256" key="2">
    <source>
        <dbReference type="ARBA" id="ARBA00012379"/>
    </source>
</evidence>
<dbReference type="NCBIfam" id="NF001862">
    <property type="entry name" value="PRK00601.1"/>
    <property type="match status" value="1"/>
</dbReference>
<dbReference type="Pfam" id="PF00692">
    <property type="entry name" value="dUTPase"/>
    <property type="match status" value="1"/>
</dbReference>
<dbReference type="AlphaFoldDB" id="A0A6C0D695"/>
<dbReference type="CDD" id="cd07557">
    <property type="entry name" value="trimeric_dUTPase"/>
    <property type="match status" value="1"/>
</dbReference>
<dbReference type="PANTHER" id="PTHR11241:SF0">
    <property type="entry name" value="DEOXYURIDINE 5'-TRIPHOSPHATE NUCLEOTIDOHYDROLASE"/>
    <property type="match status" value="1"/>
</dbReference>
<dbReference type="GO" id="GO:0046081">
    <property type="term" value="P:dUTP catabolic process"/>
    <property type="evidence" value="ECO:0007669"/>
    <property type="project" value="InterPro"/>
</dbReference>
<dbReference type="NCBIfam" id="TIGR00576">
    <property type="entry name" value="dut"/>
    <property type="match status" value="1"/>
</dbReference>
<dbReference type="PANTHER" id="PTHR11241">
    <property type="entry name" value="DEOXYURIDINE 5'-TRIPHOSPHATE NUCLEOTIDOHYDROLASE"/>
    <property type="match status" value="1"/>
</dbReference>
<proteinExistence type="inferred from homology"/>
<dbReference type="GO" id="GO:0000287">
    <property type="term" value="F:magnesium ion binding"/>
    <property type="evidence" value="ECO:0007669"/>
    <property type="project" value="InterPro"/>
</dbReference>
<dbReference type="GO" id="GO:0006226">
    <property type="term" value="P:dUMP biosynthetic process"/>
    <property type="evidence" value="ECO:0007669"/>
    <property type="project" value="InterPro"/>
</dbReference>